<accession>A0A6A3D9J3</accession>
<evidence type="ECO:0000313" key="2">
    <source>
        <dbReference type="Proteomes" id="UP000429523"/>
    </source>
</evidence>
<dbReference type="AlphaFoldDB" id="A0A6A3D9J3"/>
<proteinExistence type="predicted"/>
<protein>
    <submittedName>
        <fullName evidence="1">Uncharacterized protein</fullName>
    </submittedName>
</protein>
<comment type="caution">
    <text evidence="1">The sequence shown here is derived from an EMBL/GenBank/DDBJ whole genome shotgun (WGS) entry which is preliminary data.</text>
</comment>
<dbReference type="Proteomes" id="UP000429523">
    <property type="component" value="Unassembled WGS sequence"/>
</dbReference>
<reference evidence="1 2" key="1">
    <citation type="submission" date="2018-08" db="EMBL/GenBank/DDBJ databases">
        <title>Genomic investigation of the strawberry pathogen Phytophthora fragariae indicates pathogenicity is determined by transcriptional variation in three key races.</title>
        <authorList>
            <person name="Adams T.M."/>
            <person name="Armitage A.D."/>
            <person name="Sobczyk M.K."/>
            <person name="Bates H.J."/>
            <person name="Dunwell J.M."/>
            <person name="Nellist C.F."/>
            <person name="Harrison R.J."/>
        </authorList>
    </citation>
    <scope>NUCLEOTIDE SEQUENCE [LARGE SCALE GENOMIC DNA]</scope>
    <source>
        <strain evidence="1 2">NOV-9</strain>
    </source>
</reference>
<evidence type="ECO:0000313" key="1">
    <source>
        <dbReference type="EMBL" id="KAE8918099.1"/>
    </source>
</evidence>
<name>A0A6A3D9J3_9STRA</name>
<dbReference type="EMBL" id="QXGF01006182">
    <property type="protein sequence ID" value="KAE8918099.1"/>
    <property type="molecule type" value="Genomic_DNA"/>
</dbReference>
<organism evidence="1 2">
    <name type="scientific">Phytophthora fragariae</name>
    <dbReference type="NCBI Taxonomy" id="53985"/>
    <lineage>
        <taxon>Eukaryota</taxon>
        <taxon>Sar</taxon>
        <taxon>Stramenopiles</taxon>
        <taxon>Oomycota</taxon>
        <taxon>Peronosporomycetes</taxon>
        <taxon>Peronosporales</taxon>
        <taxon>Peronosporaceae</taxon>
        <taxon>Phytophthora</taxon>
    </lineage>
</organism>
<gene>
    <name evidence="1" type="ORF">PF009_g31584</name>
</gene>
<sequence length="94" mass="9575">MRLLVAWVGVCLGVTYNASATALPPLPATTSPIMWDTVSASTAQLLAVTAASAISSVLRSGMAKPPLLRGSAAICPFSHALPVTVSSVNRACHT</sequence>